<dbReference type="Gene3D" id="3.30.2290.10">
    <property type="entry name" value="PmbA/TldD superfamily"/>
    <property type="match status" value="1"/>
</dbReference>
<dbReference type="InterPro" id="IPR045570">
    <property type="entry name" value="Metalloprtase-TldD/E_cen_dom"/>
</dbReference>
<dbReference type="EMBL" id="BDJK01000023">
    <property type="protein sequence ID" value="GAV22953.1"/>
    <property type="molecule type" value="Genomic_DNA"/>
</dbReference>
<evidence type="ECO:0000259" key="6">
    <source>
        <dbReference type="Pfam" id="PF19289"/>
    </source>
</evidence>
<dbReference type="AlphaFoldDB" id="A0A1L8CVM6"/>
<feature type="domain" description="Metalloprotease TldD/E C-terminal" evidence="6">
    <location>
        <begin position="223"/>
        <end position="455"/>
    </location>
</feature>
<comment type="similarity">
    <text evidence="1">Belongs to the peptidase U62 family.</text>
</comment>
<dbReference type="Pfam" id="PF19289">
    <property type="entry name" value="PmbA_TldD_3rd"/>
    <property type="match status" value="1"/>
</dbReference>
<evidence type="ECO:0000259" key="5">
    <source>
        <dbReference type="Pfam" id="PF01523"/>
    </source>
</evidence>
<dbReference type="GO" id="GO:0005829">
    <property type="term" value="C:cytosol"/>
    <property type="evidence" value="ECO:0007669"/>
    <property type="project" value="TreeGrafter"/>
</dbReference>
<dbReference type="InterPro" id="IPR002510">
    <property type="entry name" value="Metalloprtase-TldD/E_N"/>
</dbReference>
<dbReference type="Pfam" id="PF19290">
    <property type="entry name" value="PmbA_TldD_2nd"/>
    <property type="match status" value="1"/>
</dbReference>
<dbReference type="GO" id="GO:0008237">
    <property type="term" value="F:metallopeptidase activity"/>
    <property type="evidence" value="ECO:0007669"/>
    <property type="project" value="UniProtKB-KW"/>
</dbReference>
<comment type="caution">
    <text evidence="8">The sequence shown here is derived from an EMBL/GenBank/DDBJ whole genome shotgun (WGS) entry which is preliminary data.</text>
</comment>
<keyword evidence="2" id="KW-0645">Protease</keyword>
<dbReference type="SUPFAM" id="SSF111283">
    <property type="entry name" value="Putative modulator of DNA gyrase, PmbA/TldD"/>
    <property type="match status" value="1"/>
</dbReference>
<dbReference type="Proteomes" id="UP000187485">
    <property type="component" value="Unassembled WGS sequence"/>
</dbReference>
<keyword evidence="4" id="KW-0482">Metalloprotease</keyword>
<dbReference type="GO" id="GO:0006508">
    <property type="term" value="P:proteolysis"/>
    <property type="evidence" value="ECO:0007669"/>
    <property type="project" value="UniProtKB-KW"/>
</dbReference>
<name>A0A1L8CVM6_9THEO</name>
<dbReference type="PANTHER" id="PTHR30624:SF4">
    <property type="entry name" value="METALLOPROTEASE TLDD"/>
    <property type="match status" value="1"/>
</dbReference>
<reference evidence="9" key="1">
    <citation type="submission" date="2016-12" db="EMBL/GenBank/DDBJ databases">
        <title>Draft Genome Sequences od Carboxydothermus pertinax and islandicus, Hydrogenogenic Carboxydotrophic Bacteria.</title>
        <authorList>
            <person name="Fukuyama Y."/>
            <person name="Ohmae K."/>
            <person name="Yoneda Y."/>
            <person name="Yoshida T."/>
            <person name="Sako Y."/>
        </authorList>
    </citation>
    <scope>NUCLEOTIDE SEQUENCE [LARGE SCALE GENOMIC DNA]</scope>
    <source>
        <strain evidence="9">Ug1</strain>
    </source>
</reference>
<evidence type="ECO:0000256" key="1">
    <source>
        <dbReference type="ARBA" id="ARBA00005836"/>
    </source>
</evidence>
<evidence type="ECO:0000256" key="4">
    <source>
        <dbReference type="ARBA" id="ARBA00023049"/>
    </source>
</evidence>
<dbReference type="STRING" id="870242.cpu_14630"/>
<feature type="domain" description="Metalloprotease TldD/E N-terminal" evidence="5">
    <location>
        <begin position="21"/>
        <end position="82"/>
    </location>
</feature>
<evidence type="ECO:0000313" key="9">
    <source>
        <dbReference type="Proteomes" id="UP000187485"/>
    </source>
</evidence>
<gene>
    <name evidence="8" type="ORF">cpu_14630</name>
</gene>
<dbReference type="InterPro" id="IPR045569">
    <property type="entry name" value="Metalloprtase-TldD/E_C"/>
</dbReference>
<dbReference type="PANTHER" id="PTHR30624">
    <property type="entry name" value="UNCHARACTERIZED PROTEIN TLDD AND PMBA"/>
    <property type="match status" value="1"/>
</dbReference>
<sequence length="462" mass="49786">MDKFTINEVLREAARRGAPFAEIYFEEKNNFGLVLEEGKIEKVSQGFEAGAGIRVIDEKGRTAYAYTNDLSLDALLKAARVATLGLNGAQETIALKNPLVAKNEIKIKPEEVAAEEKLKLLKIADEEIRKLGPEIRQVQAGYGEVEAKVVVANTEGTYVEMEKTRVRLSVQAVAEKDGVIQTGYDAIGTTKGFEIFQENNVESLARVAGERALKMLSAEPAPSGEMSVVMAGEAGGTMIHEASGHGLEADIVQKRMSVYAGKMGQKVASNLITVVDDGTISGKYGTIPYDDEGNKTKKNVLIDRGILTGYMYDRLTAQKDQVESTGNGRRESYQHKPISRMTNTYIAPGEDDPEKIIREVKEGLLVKKMGGGQVDTNTGDFVFEVSEGYLIEDGQVTVPVRGATLTGNGPEALNNVLAVGKDLGWSIGTCGKDGQGVPVSDAQPTLLISNLVVGGTGRIRRK</sequence>
<dbReference type="Pfam" id="PF01523">
    <property type="entry name" value="PmbA_TldD_1st"/>
    <property type="match status" value="1"/>
</dbReference>
<accession>A0A1L8CVM6</accession>
<dbReference type="InterPro" id="IPR035068">
    <property type="entry name" value="TldD/PmbA_N"/>
</dbReference>
<evidence type="ECO:0000256" key="2">
    <source>
        <dbReference type="ARBA" id="ARBA00022670"/>
    </source>
</evidence>
<evidence type="ECO:0000259" key="7">
    <source>
        <dbReference type="Pfam" id="PF19290"/>
    </source>
</evidence>
<proteinExistence type="inferred from homology"/>
<evidence type="ECO:0000256" key="3">
    <source>
        <dbReference type="ARBA" id="ARBA00022801"/>
    </source>
</evidence>
<dbReference type="InterPro" id="IPR036059">
    <property type="entry name" value="TldD/PmbA_sf"/>
</dbReference>
<feature type="domain" description="Metalloprotease TldD/E central" evidence="7">
    <location>
        <begin position="108"/>
        <end position="216"/>
    </location>
</feature>
<protein>
    <submittedName>
        <fullName evidence="8">Peptidase</fullName>
    </submittedName>
</protein>
<dbReference type="InterPro" id="IPR051463">
    <property type="entry name" value="Peptidase_U62_metallo"/>
</dbReference>
<evidence type="ECO:0000313" key="8">
    <source>
        <dbReference type="EMBL" id="GAV22953.1"/>
    </source>
</evidence>
<dbReference type="InterPro" id="IPR025502">
    <property type="entry name" value="TldD"/>
</dbReference>
<dbReference type="OrthoDB" id="9803213at2"/>
<dbReference type="PIRSF" id="PIRSF004919">
    <property type="entry name" value="TldD"/>
    <property type="match status" value="1"/>
</dbReference>
<dbReference type="RefSeq" id="WP_075859408.1">
    <property type="nucleotide sequence ID" value="NZ_BDJK01000023.1"/>
</dbReference>
<keyword evidence="9" id="KW-1185">Reference proteome</keyword>
<organism evidence="8 9">
    <name type="scientific">Carboxydothermus pertinax</name>
    <dbReference type="NCBI Taxonomy" id="870242"/>
    <lineage>
        <taxon>Bacteria</taxon>
        <taxon>Bacillati</taxon>
        <taxon>Bacillota</taxon>
        <taxon>Clostridia</taxon>
        <taxon>Thermoanaerobacterales</taxon>
        <taxon>Thermoanaerobacteraceae</taxon>
        <taxon>Carboxydothermus</taxon>
    </lineage>
</organism>
<keyword evidence="3" id="KW-0378">Hydrolase</keyword>